<evidence type="ECO:0000313" key="2">
    <source>
        <dbReference type="Proteomes" id="UP001367508"/>
    </source>
</evidence>
<organism evidence="1 2">
    <name type="scientific">Canavalia gladiata</name>
    <name type="common">Sword bean</name>
    <name type="synonym">Dolichos gladiatus</name>
    <dbReference type="NCBI Taxonomy" id="3824"/>
    <lineage>
        <taxon>Eukaryota</taxon>
        <taxon>Viridiplantae</taxon>
        <taxon>Streptophyta</taxon>
        <taxon>Embryophyta</taxon>
        <taxon>Tracheophyta</taxon>
        <taxon>Spermatophyta</taxon>
        <taxon>Magnoliopsida</taxon>
        <taxon>eudicotyledons</taxon>
        <taxon>Gunneridae</taxon>
        <taxon>Pentapetalae</taxon>
        <taxon>rosids</taxon>
        <taxon>fabids</taxon>
        <taxon>Fabales</taxon>
        <taxon>Fabaceae</taxon>
        <taxon>Papilionoideae</taxon>
        <taxon>50 kb inversion clade</taxon>
        <taxon>NPAAA clade</taxon>
        <taxon>indigoferoid/millettioid clade</taxon>
        <taxon>Phaseoleae</taxon>
        <taxon>Canavalia</taxon>
    </lineage>
</organism>
<dbReference type="AlphaFoldDB" id="A0AAN9QL33"/>
<reference evidence="1 2" key="1">
    <citation type="submission" date="2024-01" db="EMBL/GenBank/DDBJ databases">
        <title>The genomes of 5 underutilized Papilionoideae crops provide insights into root nodulation and disease resistanc.</title>
        <authorList>
            <person name="Jiang F."/>
        </authorList>
    </citation>
    <scope>NUCLEOTIDE SEQUENCE [LARGE SCALE GENOMIC DNA]</scope>
    <source>
        <strain evidence="1">LVBAO_FW01</strain>
        <tissue evidence="1">Leaves</tissue>
    </source>
</reference>
<proteinExistence type="predicted"/>
<dbReference type="EMBL" id="JAYMYQ010000004">
    <property type="protein sequence ID" value="KAK7339514.1"/>
    <property type="molecule type" value="Genomic_DNA"/>
</dbReference>
<dbReference type="Proteomes" id="UP001367508">
    <property type="component" value="Unassembled WGS sequence"/>
</dbReference>
<protein>
    <submittedName>
        <fullName evidence="1">Uncharacterized protein</fullName>
    </submittedName>
</protein>
<gene>
    <name evidence="1" type="ORF">VNO77_20186</name>
</gene>
<accession>A0AAN9QL33</accession>
<keyword evidence="2" id="KW-1185">Reference proteome</keyword>
<sequence>MLHNGEEVKDWRRRVDCSSFRSYWLLTESELVLLPRRRIRSLKFLLKGWCGVGSSSSQSCRFLYDLCSKRLHLAYSPFLIAASGFARRIHGVSTIRLYTHRDLFVFLNPENSSSVGPGCSTISFQASTSWLLVILGVSMTFDGRWLRFGISMAISVHQECPVNLHNSTETPDI</sequence>
<evidence type="ECO:0000313" key="1">
    <source>
        <dbReference type="EMBL" id="KAK7339514.1"/>
    </source>
</evidence>
<name>A0AAN9QL33_CANGL</name>
<comment type="caution">
    <text evidence="1">The sequence shown here is derived from an EMBL/GenBank/DDBJ whole genome shotgun (WGS) entry which is preliminary data.</text>
</comment>